<dbReference type="InterPro" id="IPR049326">
    <property type="entry name" value="Rhodopsin_dom_fungi"/>
</dbReference>
<dbReference type="Pfam" id="PF20684">
    <property type="entry name" value="Fung_rhodopsin"/>
    <property type="match status" value="1"/>
</dbReference>
<dbReference type="InterPro" id="IPR052337">
    <property type="entry name" value="SAT4-like"/>
</dbReference>
<protein>
    <recommendedName>
        <fullName evidence="8">Rhodopsin domain-containing protein</fullName>
    </recommendedName>
</protein>
<evidence type="ECO:0000256" key="5">
    <source>
        <dbReference type="ARBA" id="ARBA00038359"/>
    </source>
</evidence>
<feature type="transmembrane region" description="Helical" evidence="7">
    <location>
        <begin position="226"/>
        <end position="245"/>
    </location>
</feature>
<keyword evidence="2 7" id="KW-0812">Transmembrane</keyword>
<evidence type="ECO:0000256" key="2">
    <source>
        <dbReference type="ARBA" id="ARBA00022692"/>
    </source>
</evidence>
<feature type="compositionally biased region" description="Polar residues" evidence="6">
    <location>
        <begin position="361"/>
        <end position="372"/>
    </location>
</feature>
<comment type="subcellular location">
    <subcellularLocation>
        <location evidence="1">Membrane</location>
        <topology evidence="1">Multi-pass membrane protein</topology>
    </subcellularLocation>
</comment>
<dbReference type="EMBL" id="JAFIMR010000016">
    <property type="protein sequence ID" value="KAI1869003.1"/>
    <property type="molecule type" value="Genomic_DNA"/>
</dbReference>
<evidence type="ECO:0000259" key="8">
    <source>
        <dbReference type="Pfam" id="PF20684"/>
    </source>
</evidence>
<name>A0A9Q0AP95_9PEZI</name>
<feature type="transmembrane region" description="Helical" evidence="7">
    <location>
        <begin position="189"/>
        <end position="214"/>
    </location>
</feature>
<feature type="transmembrane region" description="Helical" evidence="7">
    <location>
        <begin position="104"/>
        <end position="124"/>
    </location>
</feature>
<feature type="transmembrane region" description="Helical" evidence="7">
    <location>
        <begin position="30"/>
        <end position="53"/>
    </location>
</feature>
<comment type="caution">
    <text evidence="9">The sequence shown here is derived from an EMBL/GenBank/DDBJ whole genome shotgun (WGS) entry which is preliminary data.</text>
</comment>
<dbReference type="PANTHER" id="PTHR33048">
    <property type="entry name" value="PTH11-LIKE INTEGRAL MEMBRANE PROTEIN (AFU_ORTHOLOGUE AFUA_5G11245)"/>
    <property type="match status" value="1"/>
</dbReference>
<dbReference type="GO" id="GO:0016020">
    <property type="term" value="C:membrane"/>
    <property type="evidence" value="ECO:0007669"/>
    <property type="project" value="UniProtKB-SubCell"/>
</dbReference>
<evidence type="ECO:0000313" key="9">
    <source>
        <dbReference type="EMBL" id="KAI1869003.1"/>
    </source>
</evidence>
<feature type="transmembrane region" description="Helical" evidence="7">
    <location>
        <begin position="65"/>
        <end position="84"/>
    </location>
</feature>
<dbReference type="Proteomes" id="UP000829685">
    <property type="component" value="Unassembled WGS sequence"/>
</dbReference>
<feature type="domain" description="Rhodopsin" evidence="8">
    <location>
        <begin position="51"/>
        <end position="287"/>
    </location>
</feature>
<accession>A0A9Q0AP95</accession>
<dbReference type="PANTHER" id="PTHR33048:SF124">
    <property type="entry name" value="INTEGRAL MEMBRANE PROTEIN"/>
    <property type="match status" value="1"/>
</dbReference>
<gene>
    <name evidence="9" type="ORF">JX265_006982</name>
</gene>
<dbReference type="AlphaFoldDB" id="A0A9Q0AP95"/>
<sequence>MSLINGVLTLLPPPEGYDVDFDHPQRQLGLALHLIYGFGSLLAVGFLSQHLYIKWWLQRRWIDPATVCLVTTWIISITCQSLVVSWFQNLMLGVHAWEMPLSRFILFLKSFTIVAVVFNAVHLLSKLSILLSYHRLAPQLEWKWAVRTAIFLVVGYCTSLFLALLFACSPIHKAWDVTMTDGHCNDRQAIWLSTAVLGFVSDLILLSLPFPLILKLQLGKAQKIGMLAMFAVGSATFVTSIIRLYYLLQPTFTSPDQTWDMMPTILWALIELNLLVMFPSMFTMRKFATAIAPSIFASSGTNSSSTVTPKVLRTFGQSIAPRRKHNKYGELFDETAGRDFDMATLGCGKPMSVSADGNGRGKTSSPTSNPSAAINQMWDARDRYEEESEGGMIQTKTVTVQNFGSGQDDNLQYTV</sequence>
<keyword evidence="3 7" id="KW-1133">Transmembrane helix</keyword>
<evidence type="ECO:0000256" key="3">
    <source>
        <dbReference type="ARBA" id="ARBA00022989"/>
    </source>
</evidence>
<evidence type="ECO:0000313" key="10">
    <source>
        <dbReference type="Proteomes" id="UP000829685"/>
    </source>
</evidence>
<keyword evidence="4 7" id="KW-0472">Membrane</keyword>
<feature type="transmembrane region" description="Helical" evidence="7">
    <location>
        <begin position="265"/>
        <end position="284"/>
    </location>
</feature>
<feature type="transmembrane region" description="Helical" evidence="7">
    <location>
        <begin position="144"/>
        <end position="169"/>
    </location>
</feature>
<evidence type="ECO:0000256" key="6">
    <source>
        <dbReference type="SAM" id="MobiDB-lite"/>
    </source>
</evidence>
<comment type="similarity">
    <text evidence="5">Belongs to the SAT4 family.</text>
</comment>
<evidence type="ECO:0000256" key="7">
    <source>
        <dbReference type="SAM" id="Phobius"/>
    </source>
</evidence>
<evidence type="ECO:0000256" key="4">
    <source>
        <dbReference type="ARBA" id="ARBA00023136"/>
    </source>
</evidence>
<proteinExistence type="inferred from homology"/>
<reference evidence="9" key="1">
    <citation type="submission" date="2021-03" db="EMBL/GenBank/DDBJ databases">
        <title>Revisited historic fungal species revealed as producer of novel bioactive compounds through whole genome sequencing and comparative genomics.</title>
        <authorList>
            <person name="Vignolle G.A."/>
            <person name="Hochenegger N."/>
            <person name="Mach R.L."/>
            <person name="Mach-Aigner A.R."/>
            <person name="Javad Rahimi M."/>
            <person name="Salim K.A."/>
            <person name="Chan C.M."/>
            <person name="Lim L.B.L."/>
            <person name="Cai F."/>
            <person name="Druzhinina I.S."/>
            <person name="U'Ren J.M."/>
            <person name="Derntl C."/>
        </authorList>
    </citation>
    <scope>NUCLEOTIDE SEQUENCE</scope>
    <source>
        <strain evidence="9">TUCIM 5799</strain>
    </source>
</reference>
<evidence type="ECO:0000256" key="1">
    <source>
        <dbReference type="ARBA" id="ARBA00004141"/>
    </source>
</evidence>
<keyword evidence="10" id="KW-1185">Reference proteome</keyword>
<feature type="region of interest" description="Disordered" evidence="6">
    <location>
        <begin position="351"/>
        <end position="372"/>
    </location>
</feature>
<organism evidence="9 10">
    <name type="scientific">Neoarthrinium moseri</name>
    <dbReference type="NCBI Taxonomy" id="1658444"/>
    <lineage>
        <taxon>Eukaryota</taxon>
        <taxon>Fungi</taxon>
        <taxon>Dikarya</taxon>
        <taxon>Ascomycota</taxon>
        <taxon>Pezizomycotina</taxon>
        <taxon>Sordariomycetes</taxon>
        <taxon>Xylariomycetidae</taxon>
        <taxon>Amphisphaeriales</taxon>
        <taxon>Apiosporaceae</taxon>
        <taxon>Neoarthrinium</taxon>
    </lineage>
</organism>